<gene>
    <name evidence="9" type="ordered locus">Celf_2573</name>
</gene>
<dbReference type="CDD" id="cd06261">
    <property type="entry name" value="TM_PBP2"/>
    <property type="match status" value="1"/>
</dbReference>
<dbReference type="InterPro" id="IPR035906">
    <property type="entry name" value="MetI-like_sf"/>
</dbReference>
<feature type="transmembrane region" description="Helical" evidence="7">
    <location>
        <begin position="88"/>
        <end position="110"/>
    </location>
</feature>
<evidence type="ECO:0000256" key="7">
    <source>
        <dbReference type="RuleBase" id="RU363032"/>
    </source>
</evidence>
<dbReference type="PROSITE" id="PS50928">
    <property type="entry name" value="ABC_TM1"/>
    <property type="match status" value="1"/>
</dbReference>
<reference evidence="9 10" key="1">
    <citation type="submission" date="2011-04" db="EMBL/GenBank/DDBJ databases">
        <title>Complete sequence of Cellulomonas fimi ATCC 484.</title>
        <authorList>
            <consortium name="US DOE Joint Genome Institute"/>
            <person name="Lucas S."/>
            <person name="Han J."/>
            <person name="Lapidus A."/>
            <person name="Cheng J.-F."/>
            <person name="Goodwin L."/>
            <person name="Pitluck S."/>
            <person name="Peters L."/>
            <person name="Chertkov O."/>
            <person name="Detter J.C."/>
            <person name="Han C."/>
            <person name="Tapia R."/>
            <person name="Land M."/>
            <person name="Hauser L."/>
            <person name="Kyrpides N."/>
            <person name="Ivanova N."/>
            <person name="Ovchinnikova G."/>
            <person name="Pagani I."/>
            <person name="Mead D."/>
            <person name="Brumm P."/>
            <person name="Woyke T."/>
        </authorList>
    </citation>
    <scope>NUCLEOTIDE SEQUENCE [LARGE SCALE GENOMIC DNA]</scope>
    <source>
        <strain evidence="10">ATCC 484 / DSM 20113 / JCM 1341 / NBRC 15513 / NCIMB 8980 / NCTC 7547</strain>
    </source>
</reference>
<keyword evidence="6 7" id="KW-0472">Membrane</keyword>
<comment type="similarity">
    <text evidence="7">Belongs to the binding-protein-dependent transport system permease family.</text>
</comment>
<evidence type="ECO:0000259" key="8">
    <source>
        <dbReference type="PROSITE" id="PS50928"/>
    </source>
</evidence>
<protein>
    <submittedName>
        <fullName evidence="9">Binding-protein-dependent transport systems inner membrane component</fullName>
    </submittedName>
</protein>
<dbReference type="STRING" id="590998.Celf_2573"/>
<keyword evidence="2 7" id="KW-0813">Transport</keyword>
<dbReference type="Gene3D" id="1.10.3720.10">
    <property type="entry name" value="MetI-like"/>
    <property type="match status" value="1"/>
</dbReference>
<dbReference type="GO" id="GO:0005886">
    <property type="term" value="C:plasma membrane"/>
    <property type="evidence" value="ECO:0007669"/>
    <property type="project" value="UniProtKB-SubCell"/>
</dbReference>
<feature type="transmembrane region" description="Helical" evidence="7">
    <location>
        <begin position="147"/>
        <end position="165"/>
    </location>
</feature>
<dbReference type="KEGG" id="cfi:Celf_2573"/>
<comment type="subcellular location">
    <subcellularLocation>
        <location evidence="1 7">Cell membrane</location>
        <topology evidence="1 7">Multi-pass membrane protein</topology>
    </subcellularLocation>
</comment>
<evidence type="ECO:0000256" key="6">
    <source>
        <dbReference type="ARBA" id="ARBA00023136"/>
    </source>
</evidence>
<dbReference type="InterPro" id="IPR000515">
    <property type="entry name" value="MetI-like"/>
</dbReference>
<evidence type="ECO:0000313" key="9">
    <source>
        <dbReference type="EMBL" id="AEE46698.1"/>
    </source>
</evidence>
<dbReference type="PANTHER" id="PTHR30151:SF0">
    <property type="entry name" value="ABC TRANSPORTER PERMEASE PROTEIN MJ0413-RELATED"/>
    <property type="match status" value="1"/>
</dbReference>
<evidence type="ECO:0000256" key="4">
    <source>
        <dbReference type="ARBA" id="ARBA00022692"/>
    </source>
</evidence>
<dbReference type="AlphaFoldDB" id="F4H592"/>
<feature type="transmembrane region" description="Helical" evidence="7">
    <location>
        <begin position="192"/>
        <end position="214"/>
    </location>
</feature>
<feature type="domain" description="ABC transmembrane type-1" evidence="8">
    <location>
        <begin position="84"/>
        <end position="265"/>
    </location>
</feature>
<dbReference type="eggNOG" id="COG0600">
    <property type="taxonomic scope" value="Bacteria"/>
</dbReference>
<keyword evidence="4 7" id="KW-0812">Transmembrane</keyword>
<sequence length="291" mass="30503">MRALRRRAVAPPGRGVRRVRQWARGRRGSAVVRVVRPVLVLAFWLVVWQAAALVVGQRLLLPAPAEVGARFGELVVEPAFWATVGHSLVRVLSGFVLGTVAGTVLAVTAARWSVVRALVTPLVGAVRAAPVVSFIILVLIWVDSGRLAVVVSALMVLPVVFAAVLEGIGRRDVAMLEVALVFRLPVWRRVRAIDVPAVLPFFAAACQVGIGLAWKSGIAAEVIGLPAGSVGERLYDAKLLLETADVFVWTGVVVALSLAAERGLGALLRRVPSARGAVAGGGARGRGGGAS</sequence>
<keyword evidence="3" id="KW-1003">Cell membrane</keyword>
<name>F4H592_CELFA</name>
<evidence type="ECO:0000256" key="5">
    <source>
        <dbReference type="ARBA" id="ARBA00022989"/>
    </source>
</evidence>
<feature type="transmembrane region" description="Helical" evidence="7">
    <location>
        <begin position="34"/>
        <end position="55"/>
    </location>
</feature>
<dbReference type="SUPFAM" id="SSF161098">
    <property type="entry name" value="MetI-like"/>
    <property type="match status" value="1"/>
</dbReference>
<organism evidence="9 10">
    <name type="scientific">Cellulomonas fimi (strain ATCC 484 / DSM 20113 / JCM 1341 / CCUG 24087 / LMG 16345 / NBRC 15513 / NCIMB 8980 / NCTC 7547 / NRS-133)</name>
    <dbReference type="NCBI Taxonomy" id="590998"/>
    <lineage>
        <taxon>Bacteria</taxon>
        <taxon>Bacillati</taxon>
        <taxon>Actinomycetota</taxon>
        <taxon>Actinomycetes</taxon>
        <taxon>Micrococcales</taxon>
        <taxon>Cellulomonadaceae</taxon>
        <taxon>Cellulomonas</taxon>
    </lineage>
</organism>
<dbReference type="HOGENOM" id="CLU_046113_4_2_11"/>
<keyword evidence="10" id="KW-1185">Reference proteome</keyword>
<evidence type="ECO:0000256" key="1">
    <source>
        <dbReference type="ARBA" id="ARBA00004651"/>
    </source>
</evidence>
<evidence type="ECO:0000256" key="3">
    <source>
        <dbReference type="ARBA" id="ARBA00022475"/>
    </source>
</evidence>
<dbReference type="PANTHER" id="PTHR30151">
    <property type="entry name" value="ALKANE SULFONATE ABC TRANSPORTER-RELATED, MEMBRANE SUBUNIT"/>
    <property type="match status" value="1"/>
</dbReference>
<keyword evidence="5 7" id="KW-1133">Transmembrane helix</keyword>
<dbReference type="Pfam" id="PF00528">
    <property type="entry name" value="BPD_transp_1"/>
    <property type="match status" value="1"/>
</dbReference>
<accession>F4H592</accession>
<feature type="transmembrane region" description="Helical" evidence="7">
    <location>
        <begin position="122"/>
        <end position="141"/>
    </location>
</feature>
<dbReference type="EMBL" id="CP002666">
    <property type="protein sequence ID" value="AEE46698.1"/>
    <property type="molecule type" value="Genomic_DNA"/>
</dbReference>
<dbReference type="GO" id="GO:0055085">
    <property type="term" value="P:transmembrane transport"/>
    <property type="evidence" value="ECO:0007669"/>
    <property type="project" value="InterPro"/>
</dbReference>
<dbReference type="Proteomes" id="UP000008460">
    <property type="component" value="Chromosome"/>
</dbReference>
<proteinExistence type="inferred from homology"/>
<feature type="transmembrane region" description="Helical" evidence="7">
    <location>
        <begin position="239"/>
        <end position="260"/>
    </location>
</feature>
<evidence type="ECO:0000256" key="2">
    <source>
        <dbReference type="ARBA" id="ARBA00022448"/>
    </source>
</evidence>
<evidence type="ECO:0000313" key="10">
    <source>
        <dbReference type="Proteomes" id="UP000008460"/>
    </source>
</evidence>